<evidence type="ECO:0000313" key="2">
    <source>
        <dbReference type="Proteomes" id="UP001497535"/>
    </source>
</evidence>
<name>A0ACB0Y6E9_MELEN</name>
<reference evidence="1" key="1">
    <citation type="submission" date="2023-11" db="EMBL/GenBank/DDBJ databases">
        <authorList>
            <person name="Poullet M."/>
        </authorList>
    </citation>
    <scope>NUCLEOTIDE SEQUENCE</scope>
    <source>
        <strain evidence="1">E1834</strain>
    </source>
</reference>
<dbReference type="EMBL" id="CAVMJV010000006">
    <property type="protein sequence ID" value="CAK5032896.1"/>
    <property type="molecule type" value="Genomic_DNA"/>
</dbReference>
<organism evidence="1 2">
    <name type="scientific">Meloidogyne enterolobii</name>
    <name type="common">Root-knot nematode worm</name>
    <name type="synonym">Meloidogyne mayaguensis</name>
    <dbReference type="NCBI Taxonomy" id="390850"/>
    <lineage>
        <taxon>Eukaryota</taxon>
        <taxon>Metazoa</taxon>
        <taxon>Ecdysozoa</taxon>
        <taxon>Nematoda</taxon>
        <taxon>Chromadorea</taxon>
        <taxon>Rhabditida</taxon>
        <taxon>Tylenchina</taxon>
        <taxon>Tylenchomorpha</taxon>
        <taxon>Tylenchoidea</taxon>
        <taxon>Meloidogynidae</taxon>
        <taxon>Meloidogyninae</taxon>
        <taxon>Meloidogyne</taxon>
    </lineage>
</organism>
<sequence>MIFDVPGATIKYKNLYRIIGVAISIPVSNAFIERIFSMASIQWTKERNSLEVKLSGLYFLCRRILTCHALKCTKCSAETRNY</sequence>
<protein>
    <submittedName>
        <fullName evidence="1">Uncharacterized protein</fullName>
    </submittedName>
</protein>
<dbReference type="Proteomes" id="UP001497535">
    <property type="component" value="Unassembled WGS sequence"/>
</dbReference>
<keyword evidence="2" id="KW-1185">Reference proteome</keyword>
<proteinExistence type="predicted"/>
<comment type="caution">
    <text evidence="1">The sequence shown here is derived from an EMBL/GenBank/DDBJ whole genome shotgun (WGS) entry which is preliminary data.</text>
</comment>
<accession>A0ACB0Y6E9</accession>
<gene>
    <name evidence="1" type="ORF">MENTE1834_LOCUS7994</name>
</gene>
<evidence type="ECO:0000313" key="1">
    <source>
        <dbReference type="EMBL" id="CAK5032896.1"/>
    </source>
</evidence>